<dbReference type="InterPro" id="IPR045358">
    <property type="entry name" value="Ty3_capsid"/>
</dbReference>
<dbReference type="Proteomes" id="UP000765509">
    <property type="component" value="Unassembled WGS sequence"/>
</dbReference>
<evidence type="ECO:0000313" key="3">
    <source>
        <dbReference type="EMBL" id="MBW0571753.1"/>
    </source>
</evidence>
<feature type="compositionally biased region" description="Low complexity" evidence="1">
    <location>
        <begin position="16"/>
        <end position="37"/>
    </location>
</feature>
<comment type="caution">
    <text evidence="3">The sequence shown here is derived from an EMBL/GenBank/DDBJ whole genome shotgun (WGS) entry which is preliminary data.</text>
</comment>
<feature type="compositionally biased region" description="Low complexity" evidence="1">
    <location>
        <begin position="283"/>
        <end position="295"/>
    </location>
</feature>
<feature type="region of interest" description="Disordered" evidence="1">
    <location>
        <begin position="265"/>
        <end position="320"/>
    </location>
</feature>
<organism evidence="3 4">
    <name type="scientific">Austropuccinia psidii MF-1</name>
    <dbReference type="NCBI Taxonomy" id="1389203"/>
    <lineage>
        <taxon>Eukaryota</taxon>
        <taxon>Fungi</taxon>
        <taxon>Dikarya</taxon>
        <taxon>Basidiomycota</taxon>
        <taxon>Pucciniomycotina</taxon>
        <taxon>Pucciniomycetes</taxon>
        <taxon>Pucciniales</taxon>
        <taxon>Sphaerophragmiaceae</taxon>
        <taxon>Austropuccinia</taxon>
    </lineage>
</organism>
<gene>
    <name evidence="3" type="ORF">O181_111468</name>
</gene>
<proteinExistence type="predicted"/>
<dbReference type="AlphaFoldDB" id="A0A9Q3JZK3"/>
<name>A0A9Q3JZK3_9BASI</name>
<sequence length="320" mass="36552">MEGAAQSEKDRRGPRGSRSFSGDFFTFTGMSKTSLKGLGEGEEEESDGTEVVSAPVGASEGIGGPTLSHFHQSEPSLLAIMQQMTQIMANIETASRPPDCFDGTKPFKVRSFIQSFRLIFQNEKKNFSQDKKKVLDYNSVCTCRAPKWIETYISNFTNQDSTYLFNSWELFKSQLLMLFGDPNEVRKAEEELDSLRIKKGGHVFLYIAYFKSFVLRIGDWGERVYMPHFMKGFSSRILDQLASHPSIIDSLQDLMNVTLEIDNRYHERQKEKNNSKGKKTEASKSSSSNPQNSSSSRHKEKKNSNFQKRDMKHSFFLNKY</sequence>
<keyword evidence="4" id="KW-1185">Reference proteome</keyword>
<dbReference type="EMBL" id="AVOT02088762">
    <property type="protein sequence ID" value="MBW0571753.1"/>
    <property type="molecule type" value="Genomic_DNA"/>
</dbReference>
<feature type="region of interest" description="Disordered" evidence="1">
    <location>
        <begin position="1"/>
        <end position="51"/>
    </location>
</feature>
<evidence type="ECO:0000313" key="4">
    <source>
        <dbReference type="Proteomes" id="UP000765509"/>
    </source>
</evidence>
<accession>A0A9Q3JZK3</accession>
<dbReference type="Pfam" id="PF19259">
    <property type="entry name" value="Ty3_capsid"/>
    <property type="match status" value="1"/>
</dbReference>
<feature type="domain" description="Ty3 transposon capsid-like protein" evidence="2">
    <location>
        <begin position="94"/>
        <end position="279"/>
    </location>
</feature>
<feature type="compositionally biased region" description="Basic and acidic residues" evidence="1">
    <location>
        <begin position="265"/>
        <end position="282"/>
    </location>
</feature>
<dbReference type="OrthoDB" id="5582182at2759"/>
<reference evidence="3" key="1">
    <citation type="submission" date="2021-03" db="EMBL/GenBank/DDBJ databases">
        <title>Draft genome sequence of rust myrtle Austropuccinia psidii MF-1, a brazilian biotype.</title>
        <authorList>
            <person name="Quecine M.C."/>
            <person name="Pachon D.M.R."/>
            <person name="Bonatelli M.L."/>
            <person name="Correr F.H."/>
            <person name="Franceschini L.M."/>
            <person name="Leite T.F."/>
            <person name="Margarido G.R.A."/>
            <person name="Almeida C.A."/>
            <person name="Ferrarezi J.A."/>
            <person name="Labate C.A."/>
        </authorList>
    </citation>
    <scope>NUCLEOTIDE SEQUENCE</scope>
    <source>
        <strain evidence="3">MF-1</strain>
    </source>
</reference>
<evidence type="ECO:0000256" key="1">
    <source>
        <dbReference type="SAM" id="MobiDB-lite"/>
    </source>
</evidence>
<evidence type="ECO:0000259" key="2">
    <source>
        <dbReference type="Pfam" id="PF19259"/>
    </source>
</evidence>
<protein>
    <recommendedName>
        <fullName evidence="2">Ty3 transposon capsid-like protein domain-containing protein</fullName>
    </recommendedName>
</protein>